<protein>
    <submittedName>
        <fullName evidence="3">Uncharacterized protein</fullName>
    </submittedName>
</protein>
<accession>A0A3S1BY12</accession>
<dbReference type="EMBL" id="RQTK01000007">
    <property type="protein sequence ID" value="RUS91708.1"/>
    <property type="molecule type" value="Genomic_DNA"/>
</dbReference>
<feature type="compositionally biased region" description="Low complexity" evidence="2">
    <location>
        <begin position="65"/>
        <end position="84"/>
    </location>
</feature>
<evidence type="ECO:0000313" key="4">
    <source>
        <dbReference type="Proteomes" id="UP000271974"/>
    </source>
</evidence>
<reference evidence="3 4" key="1">
    <citation type="submission" date="2019-01" db="EMBL/GenBank/DDBJ databases">
        <title>A draft genome assembly of the solar-powered sea slug Elysia chlorotica.</title>
        <authorList>
            <person name="Cai H."/>
            <person name="Li Q."/>
            <person name="Fang X."/>
            <person name="Li J."/>
            <person name="Curtis N.E."/>
            <person name="Altenburger A."/>
            <person name="Shibata T."/>
            <person name="Feng M."/>
            <person name="Maeda T."/>
            <person name="Schwartz J.A."/>
            <person name="Shigenobu S."/>
            <person name="Lundholm N."/>
            <person name="Nishiyama T."/>
            <person name="Yang H."/>
            <person name="Hasebe M."/>
            <person name="Li S."/>
            <person name="Pierce S.K."/>
            <person name="Wang J."/>
        </authorList>
    </citation>
    <scope>NUCLEOTIDE SEQUENCE [LARGE SCALE GENOMIC DNA]</scope>
    <source>
        <strain evidence="3">EC2010</strain>
        <tissue evidence="3">Whole organism of an adult</tissue>
    </source>
</reference>
<evidence type="ECO:0000256" key="2">
    <source>
        <dbReference type="SAM" id="MobiDB-lite"/>
    </source>
</evidence>
<proteinExistence type="predicted"/>
<sequence length="112" mass="12278">MSATIATQQAQITEKNRLLKKQEQTLKDLRVTLQRELKIQALPNDDPSDPVSNSAQSSNAGSFRSSSPGFYNSTSFSSSSQQNHYHNHPHSNLNQSNYGQGNSHSGPAQSFS</sequence>
<comment type="caution">
    <text evidence="3">The sequence shown here is derived from an EMBL/GenBank/DDBJ whole genome shotgun (WGS) entry which is preliminary data.</text>
</comment>
<feature type="region of interest" description="Disordered" evidence="2">
    <location>
        <begin position="40"/>
        <end position="112"/>
    </location>
</feature>
<dbReference type="Proteomes" id="UP000271974">
    <property type="component" value="Unassembled WGS sequence"/>
</dbReference>
<feature type="coiled-coil region" evidence="1">
    <location>
        <begin position="5"/>
        <end position="39"/>
    </location>
</feature>
<evidence type="ECO:0000313" key="3">
    <source>
        <dbReference type="EMBL" id="RUS91708.1"/>
    </source>
</evidence>
<name>A0A3S1BY12_ELYCH</name>
<feature type="compositionally biased region" description="Polar residues" evidence="2">
    <location>
        <begin position="93"/>
        <end position="112"/>
    </location>
</feature>
<organism evidence="3 4">
    <name type="scientific">Elysia chlorotica</name>
    <name type="common">Eastern emerald elysia</name>
    <name type="synonym">Sea slug</name>
    <dbReference type="NCBI Taxonomy" id="188477"/>
    <lineage>
        <taxon>Eukaryota</taxon>
        <taxon>Metazoa</taxon>
        <taxon>Spiralia</taxon>
        <taxon>Lophotrochozoa</taxon>
        <taxon>Mollusca</taxon>
        <taxon>Gastropoda</taxon>
        <taxon>Heterobranchia</taxon>
        <taxon>Euthyneura</taxon>
        <taxon>Panpulmonata</taxon>
        <taxon>Sacoglossa</taxon>
        <taxon>Placobranchoidea</taxon>
        <taxon>Plakobranchidae</taxon>
        <taxon>Elysia</taxon>
    </lineage>
</organism>
<keyword evidence="1" id="KW-0175">Coiled coil</keyword>
<feature type="non-terminal residue" evidence="3">
    <location>
        <position position="112"/>
    </location>
</feature>
<dbReference type="AlphaFoldDB" id="A0A3S1BY12"/>
<feature type="compositionally biased region" description="Polar residues" evidence="2">
    <location>
        <begin position="50"/>
        <end position="64"/>
    </location>
</feature>
<gene>
    <name evidence="3" type="ORF">EGW08_000534</name>
</gene>
<keyword evidence="4" id="KW-1185">Reference proteome</keyword>
<evidence type="ECO:0000256" key="1">
    <source>
        <dbReference type="SAM" id="Coils"/>
    </source>
</evidence>